<dbReference type="PATRIC" id="fig|319652.3.peg.1410"/>
<name>A0A0R2INX9_9LACO</name>
<reference evidence="1 2" key="1">
    <citation type="journal article" date="2015" name="Genome Announc.">
        <title>Expanding the biotechnology potential of lactobacilli through comparative genomics of 213 strains and associated genera.</title>
        <authorList>
            <person name="Sun Z."/>
            <person name="Harris H.M."/>
            <person name="McCann A."/>
            <person name="Guo C."/>
            <person name="Argimon S."/>
            <person name="Zhang W."/>
            <person name="Yang X."/>
            <person name="Jeffery I.B."/>
            <person name="Cooney J.C."/>
            <person name="Kagawa T.F."/>
            <person name="Liu W."/>
            <person name="Song Y."/>
            <person name="Salvetti E."/>
            <person name="Wrobel A."/>
            <person name="Rasinkangas P."/>
            <person name="Parkhill J."/>
            <person name="Rea M.C."/>
            <person name="O'Sullivan O."/>
            <person name="Ritari J."/>
            <person name="Douillard F.P."/>
            <person name="Paul Ross R."/>
            <person name="Yang R."/>
            <person name="Briner A.E."/>
            <person name="Felis G.E."/>
            <person name="de Vos W.M."/>
            <person name="Barrangou R."/>
            <person name="Klaenhammer T.R."/>
            <person name="Caufield P.W."/>
            <person name="Cui Y."/>
            <person name="Zhang H."/>
            <person name="O'Toole P.W."/>
        </authorList>
    </citation>
    <scope>NUCLEOTIDE SEQUENCE [LARGE SCALE GENOMIC DNA]</scope>
    <source>
        <strain evidence="1 2">DSM 17757</strain>
    </source>
</reference>
<dbReference type="Gene3D" id="3.40.50.300">
    <property type="entry name" value="P-loop containing nucleotide triphosphate hydrolases"/>
    <property type="match status" value="1"/>
</dbReference>
<comment type="caution">
    <text evidence="1">The sequence shown here is derived from an EMBL/GenBank/DDBJ whole genome shotgun (WGS) entry which is preliminary data.</text>
</comment>
<accession>A0A0R2INX9</accession>
<sequence>MGISLGTDNLLAPSKKINPKGYFENKDIINIHKAIGSKIRYRPAFEGYYDSPKIKKDRANLTKYLTDKFHEAQYLVIKDPRMNDYIELWQHVLDDIHVKPAEIILIRNPLDVVASNSRAWHRDKTMALRQWQVRTLLSLRDTKGQPRLVVSYEDLFHKTLPTLKRVATQLDLPWPKDENELQKKIDGFIDPKLQKSDSGGSLEAFKAEKNLTDDVKNLYLLAVKASNDDHFLASKEFDDQIKHLTTRYVEKYGSLYRDFNTNIPGKTVYVYGTDTQQVNSVNELLAEKGIPMDNENTKRIHDLLSQVSQQLENNPQETDTYADDFAYLEEKEDINNYVRKSAKKKVVWGIGDVLTSKVIEMLMTVSEEMNLNTRNILIVDDKKMARDTRQKSQLLETYERILKRLNKHPHLVIYASELTNPGIKQQVSEFVESSQEVAKGFDYQQRVTHEVVQLKKLGSAL</sequence>
<proteinExistence type="predicted"/>
<dbReference type="STRING" id="319652.IV80_GL001393"/>
<organism evidence="1 2">
    <name type="scientific">Pediococcus cellicola</name>
    <dbReference type="NCBI Taxonomy" id="319652"/>
    <lineage>
        <taxon>Bacteria</taxon>
        <taxon>Bacillati</taxon>
        <taxon>Bacillota</taxon>
        <taxon>Bacilli</taxon>
        <taxon>Lactobacillales</taxon>
        <taxon>Lactobacillaceae</taxon>
        <taxon>Pediococcus</taxon>
    </lineage>
</organism>
<dbReference type="SUPFAM" id="SSF52540">
    <property type="entry name" value="P-loop containing nucleoside triphosphate hydrolases"/>
    <property type="match status" value="1"/>
</dbReference>
<dbReference type="Proteomes" id="UP000051568">
    <property type="component" value="Unassembled WGS sequence"/>
</dbReference>
<dbReference type="InterPro" id="IPR027417">
    <property type="entry name" value="P-loop_NTPase"/>
</dbReference>
<gene>
    <name evidence="1" type="ORF">IV80_GL001393</name>
</gene>
<dbReference type="EMBL" id="JQBR01000004">
    <property type="protein sequence ID" value="KRN66800.1"/>
    <property type="molecule type" value="Genomic_DNA"/>
</dbReference>
<keyword evidence="2" id="KW-1185">Reference proteome</keyword>
<evidence type="ECO:0000313" key="2">
    <source>
        <dbReference type="Proteomes" id="UP000051568"/>
    </source>
</evidence>
<dbReference type="AlphaFoldDB" id="A0A0R2INX9"/>
<evidence type="ECO:0000313" key="1">
    <source>
        <dbReference type="EMBL" id="KRN66800.1"/>
    </source>
</evidence>
<protein>
    <submittedName>
        <fullName evidence="1">Uncharacterized protein</fullName>
    </submittedName>
</protein>